<reference evidence="1 2" key="1">
    <citation type="journal article" date="2020" name="Microorganisms">
        <title>Osmotic Adaptation and Compatible Solute Biosynthesis of Phototrophic Bacteria as Revealed from Genome Analyses.</title>
        <authorList>
            <person name="Imhoff J.F."/>
            <person name="Rahn T."/>
            <person name="Kunzel S."/>
            <person name="Keller A."/>
            <person name="Neulinger S.C."/>
        </authorList>
    </citation>
    <scope>NUCLEOTIDE SEQUENCE [LARGE SCALE GENOMIC DNA]</scope>
    <source>
        <strain evidence="1 2">DSM 21303</strain>
    </source>
</reference>
<dbReference type="EMBL" id="NRSD01000007">
    <property type="protein sequence ID" value="MBK1644778.1"/>
    <property type="molecule type" value="Genomic_DNA"/>
</dbReference>
<accession>A0A9X1B906</accession>
<evidence type="ECO:0008006" key="3">
    <source>
        <dbReference type="Google" id="ProtNLM"/>
    </source>
</evidence>
<dbReference type="RefSeq" id="WP_200387584.1">
    <property type="nucleotide sequence ID" value="NZ_NRSD01000007.1"/>
</dbReference>
<dbReference type="AlphaFoldDB" id="A0A9X1B906"/>
<keyword evidence="2" id="KW-1185">Reference proteome</keyword>
<dbReference type="PROSITE" id="PS51257">
    <property type="entry name" value="PROKAR_LIPOPROTEIN"/>
    <property type="match status" value="1"/>
</dbReference>
<comment type="caution">
    <text evidence="1">The sequence shown here is derived from an EMBL/GenBank/DDBJ whole genome shotgun (WGS) entry which is preliminary data.</text>
</comment>
<dbReference type="Proteomes" id="UP001138802">
    <property type="component" value="Unassembled WGS sequence"/>
</dbReference>
<protein>
    <recommendedName>
        <fullName evidence="3">Lipoprotein</fullName>
    </recommendedName>
</protein>
<organism evidence="1 2">
    <name type="scientific">Thiocapsa imhoffii</name>
    <dbReference type="NCBI Taxonomy" id="382777"/>
    <lineage>
        <taxon>Bacteria</taxon>
        <taxon>Pseudomonadati</taxon>
        <taxon>Pseudomonadota</taxon>
        <taxon>Gammaproteobacteria</taxon>
        <taxon>Chromatiales</taxon>
        <taxon>Chromatiaceae</taxon>
        <taxon>Thiocapsa</taxon>
    </lineage>
</organism>
<proteinExistence type="predicted"/>
<evidence type="ECO:0000313" key="1">
    <source>
        <dbReference type="EMBL" id="MBK1644778.1"/>
    </source>
</evidence>
<sequence>MLNRPSLVVFAWILTSTALLGCGPVYRTQYSYQPPTDANGRQCITQCAAIRELCRATMENRAAQERAVCQQTATLRYATCLATAKSDAERNACTNRDACRVSANTDRCDSDYNQCYQNCGGLVESTQVCVSGC</sequence>
<evidence type="ECO:0000313" key="2">
    <source>
        <dbReference type="Proteomes" id="UP001138802"/>
    </source>
</evidence>
<gene>
    <name evidence="1" type="ORF">CKO25_08970</name>
</gene>
<name>A0A9X1B906_9GAMM</name>